<feature type="domain" description="HTH marR-type" evidence="2">
    <location>
        <begin position="1"/>
        <end position="107"/>
    </location>
</feature>
<name>A0ABW4F7T3_9PSEU</name>
<organism evidence="3 4">
    <name type="scientific">Pseudonocardia yunnanensis</name>
    <dbReference type="NCBI Taxonomy" id="58107"/>
    <lineage>
        <taxon>Bacteria</taxon>
        <taxon>Bacillati</taxon>
        <taxon>Actinomycetota</taxon>
        <taxon>Actinomycetes</taxon>
        <taxon>Pseudonocardiales</taxon>
        <taxon>Pseudonocardiaceae</taxon>
        <taxon>Pseudonocardia</taxon>
    </lineage>
</organism>
<sequence>MTAPQFAILDVLMTYDEDFDQSMIGQRLSLDSSTGSYLIKRLERDKLVATVVDPDNRRRKLITITEKGLTVVRGTMADARAAEDLILARLTPSEQTQLKRLLKRLVGIDADDEMTCDGRPAASSGESASPATTSIRQ</sequence>
<dbReference type="InterPro" id="IPR036390">
    <property type="entry name" value="WH_DNA-bd_sf"/>
</dbReference>
<dbReference type="SMART" id="SM00347">
    <property type="entry name" value="HTH_MARR"/>
    <property type="match status" value="1"/>
</dbReference>
<accession>A0ABW4F7T3</accession>
<proteinExistence type="predicted"/>
<protein>
    <submittedName>
        <fullName evidence="3">MarR family winged helix-turn-helix transcriptional regulator</fullName>
    </submittedName>
</protein>
<dbReference type="InterPro" id="IPR039422">
    <property type="entry name" value="MarR/SlyA-like"/>
</dbReference>
<dbReference type="PANTHER" id="PTHR33164:SF95">
    <property type="entry name" value="TRANSCRIPTIONAL REGULATOR"/>
    <property type="match status" value="1"/>
</dbReference>
<dbReference type="InterPro" id="IPR000835">
    <property type="entry name" value="HTH_MarR-typ"/>
</dbReference>
<evidence type="ECO:0000256" key="1">
    <source>
        <dbReference type="SAM" id="MobiDB-lite"/>
    </source>
</evidence>
<dbReference type="PROSITE" id="PS50995">
    <property type="entry name" value="HTH_MARR_2"/>
    <property type="match status" value="1"/>
</dbReference>
<evidence type="ECO:0000313" key="3">
    <source>
        <dbReference type="EMBL" id="MFD1522335.1"/>
    </source>
</evidence>
<dbReference type="InterPro" id="IPR036388">
    <property type="entry name" value="WH-like_DNA-bd_sf"/>
</dbReference>
<dbReference type="PRINTS" id="PR00598">
    <property type="entry name" value="HTHMARR"/>
</dbReference>
<evidence type="ECO:0000259" key="2">
    <source>
        <dbReference type="PROSITE" id="PS50995"/>
    </source>
</evidence>
<dbReference type="Proteomes" id="UP001597114">
    <property type="component" value="Unassembled WGS sequence"/>
</dbReference>
<reference evidence="4" key="1">
    <citation type="journal article" date="2019" name="Int. J. Syst. Evol. Microbiol.">
        <title>The Global Catalogue of Microorganisms (GCM) 10K type strain sequencing project: providing services to taxonomists for standard genome sequencing and annotation.</title>
        <authorList>
            <consortium name="The Broad Institute Genomics Platform"/>
            <consortium name="The Broad Institute Genome Sequencing Center for Infectious Disease"/>
            <person name="Wu L."/>
            <person name="Ma J."/>
        </authorList>
    </citation>
    <scope>NUCLEOTIDE SEQUENCE [LARGE SCALE GENOMIC DNA]</scope>
    <source>
        <strain evidence="4">CCM 7043</strain>
    </source>
</reference>
<keyword evidence="4" id="KW-1185">Reference proteome</keyword>
<feature type="compositionally biased region" description="Low complexity" evidence="1">
    <location>
        <begin position="120"/>
        <end position="137"/>
    </location>
</feature>
<gene>
    <name evidence="3" type="ORF">ACFSJD_32890</name>
</gene>
<dbReference type="PANTHER" id="PTHR33164">
    <property type="entry name" value="TRANSCRIPTIONAL REGULATOR, MARR FAMILY"/>
    <property type="match status" value="1"/>
</dbReference>
<comment type="caution">
    <text evidence="3">The sequence shown here is derived from an EMBL/GenBank/DDBJ whole genome shotgun (WGS) entry which is preliminary data.</text>
</comment>
<dbReference type="Pfam" id="PF13463">
    <property type="entry name" value="HTH_27"/>
    <property type="match status" value="1"/>
</dbReference>
<dbReference type="EMBL" id="JBHUCO010000045">
    <property type="protein sequence ID" value="MFD1522335.1"/>
    <property type="molecule type" value="Genomic_DNA"/>
</dbReference>
<dbReference type="RefSeq" id="WP_344723700.1">
    <property type="nucleotide sequence ID" value="NZ_BAAAUS010000023.1"/>
</dbReference>
<evidence type="ECO:0000313" key="4">
    <source>
        <dbReference type="Proteomes" id="UP001597114"/>
    </source>
</evidence>
<feature type="region of interest" description="Disordered" evidence="1">
    <location>
        <begin position="113"/>
        <end position="137"/>
    </location>
</feature>
<dbReference type="Gene3D" id="1.10.10.10">
    <property type="entry name" value="Winged helix-like DNA-binding domain superfamily/Winged helix DNA-binding domain"/>
    <property type="match status" value="1"/>
</dbReference>
<dbReference type="SUPFAM" id="SSF46785">
    <property type="entry name" value="Winged helix' DNA-binding domain"/>
    <property type="match status" value="1"/>
</dbReference>